<keyword evidence="3" id="KW-1185">Reference proteome</keyword>
<accession>R7ZVA7</accession>
<dbReference type="Pfam" id="PF13858">
    <property type="entry name" value="DUF4199"/>
    <property type="match status" value="1"/>
</dbReference>
<feature type="transmembrane region" description="Helical" evidence="1">
    <location>
        <begin position="50"/>
        <end position="79"/>
    </location>
</feature>
<dbReference type="EMBL" id="AQHR01000044">
    <property type="protein sequence ID" value="EON78017.1"/>
    <property type="molecule type" value="Genomic_DNA"/>
</dbReference>
<dbReference type="Proteomes" id="UP000013909">
    <property type="component" value="Unassembled WGS sequence"/>
</dbReference>
<name>R7ZVA7_9BACT</name>
<dbReference type="InterPro" id="IPR025250">
    <property type="entry name" value="DUF4199"/>
</dbReference>
<organism evidence="2 3">
    <name type="scientific">Lunatimonas lonarensis</name>
    <dbReference type="NCBI Taxonomy" id="1232681"/>
    <lineage>
        <taxon>Bacteria</taxon>
        <taxon>Pseudomonadati</taxon>
        <taxon>Bacteroidota</taxon>
        <taxon>Cytophagia</taxon>
        <taxon>Cytophagales</taxon>
        <taxon>Cyclobacteriaceae</taxon>
    </lineage>
</organism>
<feature type="transmembrane region" description="Helical" evidence="1">
    <location>
        <begin position="15"/>
        <end position="38"/>
    </location>
</feature>
<keyword evidence="1" id="KW-0812">Transmembrane</keyword>
<dbReference type="AlphaFoldDB" id="R7ZVA7"/>
<keyword evidence="1" id="KW-1133">Transmembrane helix</keyword>
<dbReference type="STRING" id="1232681.ADIS_1556"/>
<feature type="transmembrane region" description="Helical" evidence="1">
    <location>
        <begin position="133"/>
        <end position="151"/>
    </location>
</feature>
<evidence type="ECO:0000256" key="1">
    <source>
        <dbReference type="SAM" id="Phobius"/>
    </source>
</evidence>
<evidence type="ECO:0000313" key="3">
    <source>
        <dbReference type="Proteomes" id="UP000013909"/>
    </source>
</evidence>
<comment type="caution">
    <text evidence="2">The sequence shown here is derived from an EMBL/GenBank/DDBJ whole genome shotgun (WGS) entry which is preliminary data.</text>
</comment>
<reference evidence="2 3" key="1">
    <citation type="submission" date="2013-02" db="EMBL/GenBank/DDBJ databases">
        <title>A novel strain isolated from Lonar lake, Maharashtra, India.</title>
        <authorList>
            <person name="Singh A."/>
        </authorList>
    </citation>
    <scope>NUCLEOTIDE SEQUENCE [LARGE SCALE GENOMIC DNA]</scope>
    <source>
        <strain evidence="2 3">AK24</strain>
    </source>
</reference>
<sequence length="160" mass="18004">MFILTLLAYFVDYSILVSFWFGIIILVLFFGLILYFGFQYRKSVGGYLEYSPAFVFSFVTLLISGLIGLAGNMILYQVIDPELPKMLVDAQLENMLQMMDRFGAGDSISGDQLDEIREGVEANFTVFGQIKSFAIGNIVYAIMALILAAIIKKRDKSLDY</sequence>
<keyword evidence="1" id="KW-0472">Membrane</keyword>
<gene>
    <name evidence="2" type="ORF">ADIS_1556</name>
</gene>
<protein>
    <recommendedName>
        <fullName evidence="4">DUF4199 domain-containing protein</fullName>
    </recommendedName>
</protein>
<evidence type="ECO:0000313" key="2">
    <source>
        <dbReference type="EMBL" id="EON78017.1"/>
    </source>
</evidence>
<evidence type="ECO:0008006" key="4">
    <source>
        <dbReference type="Google" id="ProtNLM"/>
    </source>
</evidence>
<proteinExistence type="predicted"/>